<dbReference type="Proteomes" id="UP000147056">
    <property type="component" value="Segment"/>
</dbReference>
<evidence type="ECO:0000313" key="7">
    <source>
        <dbReference type="EMBL" id="QAQ69463.1"/>
    </source>
</evidence>
<dbReference type="EMBL" id="MH144216">
    <property type="protein sequence ID" value="QBM05262.1"/>
    <property type="molecule type" value="Genomic_DNA"/>
</dbReference>
<evidence type="ECO:0000313" key="3">
    <source>
        <dbReference type="EMBL" id="QAD64339.1"/>
    </source>
</evidence>
<protein>
    <submittedName>
        <fullName evidence="2 3">BVLF1</fullName>
    </submittedName>
</protein>
<evidence type="ECO:0000313" key="5">
    <source>
        <dbReference type="EMBL" id="QAH86908.1"/>
    </source>
</evidence>
<reference evidence="8" key="4">
    <citation type="submission" date="2018-03" db="EMBL/GenBank/DDBJ databases">
        <authorList>
            <person name="Bei J.-X."/>
            <person name="Han B.-W."/>
        </authorList>
    </citation>
    <scope>NUCLEOTIDE SEQUENCE</scope>
    <source>
        <strain evidence="8">NKTCL-SG05</strain>
    </source>
</reference>
<evidence type="ECO:0000313" key="6">
    <source>
        <dbReference type="EMBL" id="QAI15308.1"/>
    </source>
</evidence>
<organismHost>
    <name type="scientific">Homo sapiens</name>
    <name type="common">Human</name>
    <dbReference type="NCBI Taxonomy" id="9606"/>
</organismHost>
<gene>
    <name evidence="2" type="primary">BVLF1</name>
</gene>
<comment type="similarity">
    <text evidence="1">Belongs to the herpesviridae UL79 family.</text>
</comment>
<organism evidence="2 9">
    <name type="scientific">Epstein-Barr virus (strain GD1)</name>
    <name type="common">HHV-4</name>
    <name type="synonym">Human gammaherpesvirus 4</name>
    <dbReference type="NCBI Taxonomy" id="10376"/>
    <lineage>
        <taxon>Viruses</taxon>
        <taxon>Duplodnaviria</taxon>
        <taxon>Heunggongvirae</taxon>
        <taxon>Peploviricota</taxon>
        <taxon>Herviviricetes</taxon>
        <taxon>Herpesvirales</taxon>
        <taxon>Orthoherpesviridae</taxon>
        <taxon>Gammaherpesvirinae</taxon>
        <taxon>Lymphocryptovirus</taxon>
        <taxon>Lymphocryptovirus humangamma4</taxon>
    </lineage>
</organism>
<accession>A0A0B6VK99</accession>
<evidence type="ECO:0000313" key="2">
    <source>
        <dbReference type="EMBL" id="BAQ20082.1"/>
    </source>
</evidence>
<evidence type="ECO:0000313" key="9">
    <source>
        <dbReference type="Proteomes" id="UP000147056"/>
    </source>
</evidence>
<dbReference type="EMBL" id="MH590505">
    <property type="protein sequence ID" value="QAH86908.1"/>
    <property type="molecule type" value="Genomic_DNA"/>
</dbReference>
<proteinExistence type="inferred from homology"/>
<evidence type="ECO:0000313" key="4">
    <source>
        <dbReference type="EMBL" id="QAD86701.1"/>
    </source>
</evidence>
<dbReference type="InterPro" id="IPR004290">
    <property type="entry name" value="Herpes_UL79"/>
</dbReference>
<dbReference type="EMBL" id="MH590448">
    <property type="protein sequence ID" value="QAD64339.1"/>
    <property type="molecule type" value="Genomic_DNA"/>
</dbReference>
<reference evidence="2 9" key="1">
    <citation type="submission" date="2013-09" db="EMBL/GenBank/DDBJ databases">
        <title>Target Capture and Whole Genome Sequencing of EBV from Primary Nasopharyngeal Carcinoma Biopsy.</title>
        <authorList>
            <person name="Xiao K."/>
        </authorList>
    </citation>
    <scope>NUCLEOTIDE SEQUENCE [LARGE SCALE GENOMIC DNA]</scope>
    <source>
        <strain evidence="2">HN2</strain>
    </source>
</reference>
<reference evidence="8" key="3">
    <citation type="journal article" date="2018" name="Leukemia">
        <title>Genomic and transcriptomic landscapes of Epstein-Barr virus in extranodal natural killer T-cell lymphoma.</title>
        <authorList>
            <person name="Peng R.J."/>
            <person name="Han B.W."/>
            <person name="Cai Q.Q."/>
            <person name="Zuo X.Y."/>
            <person name="Xia T."/>
            <person name="Chen J.R."/>
            <person name="Feng L.N."/>
            <person name="Lim J.Q."/>
            <person name="Chen S.W."/>
            <person name="Zeng M.S."/>
            <person name="Guo Y.M."/>
            <person name="Li B."/>
            <person name="Xia X.J."/>
            <person name="Xia Y."/>
            <person name="Laurensia Y."/>
            <person name="Chia B.K."/>
            <person name="Huang H.Q."/>
            <person name="Young K.H."/>
            <person name="Lim S.T."/>
            <person name="Ong C.K."/>
            <person name="Zeng Y.X."/>
            <person name="Bei J.X."/>
        </authorList>
    </citation>
    <scope>NUCLEOTIDE SEQUENCE</scope>
    <source>
        <strain evidence="8">NKTCL-SG05</strain>
    </source>
</reference>
<name>A0A0B6VK99_EBVG</name>
<dbReference type="EMBL" id="AB850644">
    <property type="protein sequence ID" value="BAQ20082.1"/>
    <property type="molecule type" value="Genomic_DNA"/>
</dbReference>
<sequence length="272" mass="30649">MLMGLGVRGDDARMTPGIHGLLLKMLKNWPLCALREDELRFLHLSLTKLLTLSVNFYLWREAVINTGNRTNRVLARKVPDEYWYLLYRALARVGFPAEALRPGNRSRSLCLFLHDRPDVTGAVCACVWAQLGLRRAPDLSQVTLADGNLLFNLGSVLPNRLVVGVLYCLVHWGADEHETRVRARLRPLFVAFLCLAGYLLLDRAILSDAHDYEGLWHAVALSMAAWHGLTPLPETRDEKEAKPPCDYFIYLFANDPLQCEELAQLGATGEAR</sequence>
<dbReference type="EMBL" id="MH590381">
    <property type="protein sequence ID" value="QAQ69463.1"/>
    <property type="molecule type" value="Genomic_DNA"/>
</dbReference>
<evidence type="ECO:0000313" key="8">
    <source>
        <dbReference type="EMBL" id="QBM05262.1"/>
    </source>
</evidence>
<dbReference type="Pfam" id="PF03049">
    <property type="entry name" value="Herpes_UL79"/>
    <property type="match status" value="1"/>
</dbReference>
<dbReference type="EMBL" id="MH590452">
    <property type="protein sequence ID" value="QAD86701.1"/>
    <property type="molecule type" value="Genomic_DNA"/>
</dbReference>
<reference evidence="3" key="2">
    <citation type="journal article" date="2018" name="Int. J. Cancer">
        <title>High risk Epstein-Barr virus variants characterized by distinct polymorphisms in the EBER locus are strongly associated with nasopharyngeal carcinoma.</title>
        <authorList>
            <person name="Hui K.F."/>
            <person name="Chan T.F."/>
            <person name="Yang W."/>
            <person name="Shen J.J."/>
            <person name="Lam K.P."/>
            <person name="Kwok H."/>
            <person name="Sham P.C."/>
            <person name="Tsao S.W."/>
            <person name="Kwong D.L."/>
            <person name="Lung M.L."/>
            <person name="Chiang A.K."/>
        </authorList>
    </citation>
    <scope>NUCLEOTIDE SEQUENCE</scope>
    <source>
        <strain evidence="7">HKHD12</strain>
        <strain evidence="5">HKHD136</strain>
        <strain evidence="6">HKHD139</strain>
        <strain evidence="3">HKHD79</strain>
        <strain evidence="4">HKHD83</strain>
    </source>
</reference>
<dbReference type="EMBL" id="MH590508">
    <property type="protein sequence ID" value="QAI15308.1"/>
    <property type="molecule type" value="Genomic_DNA"/>
</dbReference>
<evidence type="ECO:0000256" key="1">
    <source>
        <dbReference type="ARBA" id="ARBA00005714"/>
    </source>
</evidence>